<dbReference type="Pfam" id="PF00392">
    <property type="entry name" value="GntR"/>
    <property type="match status" value="1"/>
</dbReference>
<proteinExistence type="predicted"/>
<dbReference type="Gene3D" id="1.10.10.10">
    <property type="entry name" value="Winged helix-like DNA-binding domain superfamily/Winged helix DNA-binding domain"/>
    <property type="match status" value="2"/>
</dbReference>
<sequence>MTDSAVGLLQALNKAEAEGPGVQEIADHVRAAIRGGVLLPGTKLGVGRIASDLGCSRSVESRAEFAFQDLRAEGLLNFRGSMWWVTEPTDQPTQIAGMIRTFIQTGAYPPGSSLPVTVDLARALVVSTMNLGAAWHILRDEGTVVSRTGFGPVVSPVPPFPLETPLDPDALATRLRSLSVGNADVNAHAIKESCAQARTWWRTRTSPPPAALEQTYGHLITAVLHLLRSNPDTPEAHVRLRRTAALALDPNSVTSSRLWRTACIAVVVGELLNRGPA</sequence>
<evidence type="ECO:0000256" key="2">
    <source>
        <dbReference type="ARBA" id="ARBA00023015"/>
    </source>
</evidence>
<evidence type="ECO:0000259" key="5">
    <source>
        <dbReference type="PROSITE" id="PS50949"/>
    </source>
</evidence>
<dbReference type="GO" id="GO:0003677">
    <property type="term" value="F:DNA binding"/>
    <property type="evidence" value="ECO:0007669"/>
    <property type="project" value="UniProtKB-KW"/>
</dbReference>
<dbReference type="GO" id="GO:0003700">
    <property type="term" value="F:DNA-binding transcription factor activity"/>
    <property type="evidence" value="ECO:0007669"/>
    <property type="project" value="InterPro"/>
</dbReference>
<evidence type="ECO:0000313" key="7">
    <source>
        <dbReference type="Proteomes" id="UP000540423"/>
    </source>
</evidence>
<evidence type="ECO:0000256" key="4">
    <source>
        <dbReference type="ARBA" id="ARBA00023163"/>
    </source>
</evidence>
<keyword evidence="1" id="KW-0663">Pyridoxal phosphate</keyword>
<dbReference type="EMBL" id="JACHEM010000026">
    <property type="protein sequence ID" value="MBB6439677.1"/>
    <property type="molecule type" value="Genomic_DNA"/>
</dbReference>
<dbReference type="Proteomes" id="UP000540423">
    <property type="component" value="Unassembled WGS sequence"/>
</dbReference>
<gene>
    <name evidence="6" type="ORF">HNQ79_006189</name>
</gene>
<keyword evidence="7" id="KW-1185">Reference proteome</keyword>
<keyword evidence="2" id="KW-0805">Transcription regulation</keyword>
<name>A0A7X0LSX7_9ACTN</name>
<dbReference type="InterPro" id="IPR051446">
    <property type="entry name" value="HTH_trans_reg/aminotransferase"/>
</dbReference>
<dbReference type="InterPro" id="IPR036388">
    <property type="entry name" value="WH-like_DNA-bd_sf"/>
</dbReference>
<evidence type="ECO:0000256" key="1">
    <source>
        <dbReference type="ARBA" id="ARBA00022898"/>
    </source>
</evidence>
<dbReference type="AlphaFoldDB" id="A0A7X0LSX7"/>
<dbReference type="PANTHER" id="PTHR46577">
    <property type="entry name" value="HTH-TYPE TRANSCRIPTIONAL REGULATORY PROTEIN GABR"/>
    <property type="match status" value="1"/>
</dbReference>
<dbReference type="SUPFAM" id="SSF46785">
    <property type="entry name" value="Winged helix' DNA-binding domain"/>
    <property type="match status" value="2"/>
</dbReference>
<evidence type="ECO:0000256" key="3">
    <source>
        <dbReference type="ARBA" id="ARBA00023125"/>
    </source>
</evidence>
<organism evidence="6 7">
    <name type="scientific">Streptomyces candidus</name>
    <dbReference type="NCBI Taxonomy" id="67283"/>
    <lineage>
        <taxon>Bacteria</taxon>
        <taxon>Bacillati</taxon>
        <taxon>Actinomycetota</taxon>
        <taxon>Actinomycetes</taxon>
        <taxon>Kitasatosporales</taxon>
        <taxon>Streptomycetaceae</taxon>
        <taxon>Streptomyces</taxon>
    </lineage>
</organism>
<keyword evidence="3 6" id="KW-0238">DNA-binding</keyword>
<dbReference type="PANTHER" id="PTHR46577:SF1">
    <property type="entry name" value="HTH-TYPE TRANSCRIPTIONAL REGULATORY PROTEIN GABR"/>
    <property type="match status" value="1"/>
</dbReference>
<keyword evidence="4" id="KW-0804">Transcription</keyword>
<protein>
    <submittedName>
        <fullName evidence="6">DNA-binding GntR family transcriptional regulator</fullName>
    </submittedName>
</protein>
<dbReference type="InterPro" id="IPR036390">
    <property type="entry name" value="WH_DNA-bd_sf"/>
</dbReference>
<dbReference type="PROSITE" id="PS50949">
    <property type="entry name" value="HTH_GNTR"/>
    <property type="match status" value="1"/>
</dbReference>
<feature type="domain" description="HTH gntR-type" evidence="5">
    <location>
        <begin position="89"/>
        <end position="157"/>
    </location>
</feature>
<evidence type="ECO:0000313" key="6">
    <source>
        <dbReference type="EMBL" id="MBB6439677.1"/>
    </source>
</evidence>
<dbReference type="InterPro" id="IPR000524">
    <property type="entry name" value="Tscrpt_reg_HTH_GntR"/>
</dbReference>
<dbReference type="RefSeq" id="WP_185036204.1">
    <property type="nucleotide sequence ID" value="NZ_BNBN01000022.1"/>
</dbReference>
<comment type="caution">
    <text evidence="6">The sequence shown here is derived from an EMBL/GenBank/DDBJ whole genome shotgun (WGS) entry which is preliminary data.</text>
</comment>
<reference evidence="6 7" key="1">
    <citation type="submission" date="2020-08" db="EMBL/GenBank/DDBJ databases">
        <title>Genomic Encyclopedia of Type Strains, Phase IV (KMG-IV): sequencing the most valuable type-strain genomes for metagenomic binning, comparative biology and taxonomic classification.</title>
        <authorList>
            <person name="Goeker M."/>
        </authorList>
    </citation>
    <scope>NUCLEOTIDE SEQUENCE [LARGE SCALE GENOMIC DNA]</scope>
    <source>
        <strain evidence="6 7">DSM 40141</strain>
    </source>
</reference>
<accession>A0A7X0LSX7</accession>